<dbReference type="SUPFAM" id="SSF103473">
    <property type="entry name" value="MFS general substrate transporter"/>
    <property type="match status" value="2"/>
</dbReference>
<evidence type="ECO:0000256" key="3">
    <source>
        <dbReference type="ARBA" id="ARBA00022692"/>
    </source>
</evidence>
<feature type="transmembrane region" description="Helical" evidence="8">
    <location>
        <begin position="235"/>
        <end position="252"/>
    </location>
</feature>
<dbReference type="SUPFAM" id="SSF48371">
    <property type="entry name" value="ARM repeat"/>
    <property type="match status" value="1"/>
</dbReference>
<feature type="transmembrane region" description="Helical" evidence="8">
    <location>
        <begin position="21"/>
        <end position="40"/>
    </location>
</feature>
<dbReference type="SMART" id="SM00100">
    <property type="entry name" value="cNMP"/>
    <property type="match status" value="1"/>
</dbReference>
<protein>
    <recommendedName>
        <fullName evidence="8">ADP,ATP carrier protein</fullName>
    </recommendedName>
</protein>
<comment type="subcellular location">
    <subcellularLocation>
        <location evidence="1 8">Membrane</location>
        <topology evidence="1 8">Multi-pass membrane protein</topology>
    </subcellularLocation>
</comment>
<dbReference type="Pfam" id="PF00027">
    <property type="entry name" value="cNMP_binding"/>
    <property type="match status" value="1"/>
</dbReference>
<dbReference type="PROSITE" id="PS50042">
    <property type="entry name" value="CNMP_BINDING_3"/>
    <property type="match status" value="1"/>
</dbReference>
<feature type="transmembrane region" description="Helical" evidence="8">
    <location>
        <begin position="60"/>
        <end position="76"/>
    </location>
</feature>
<comment type="caution">
    <text evidence="10">The sequence shown here is derived from an EMBL/GenBank/DDBJ whole genome shotgun (WGS) entry which is preliminary data.</text>
</comment>
<dbReference type="InterPro" id="IPR016024">
    <property type="entry name" value="ARM-type_fold"/>
</dbReference>
<dbReference type="GO" id="GO:0016020">
    <property type="term" value="C:membrane"/>
    <property type="evidence" value="ECO:0007669"/>
    <property type="project" value="UniProtKB-SubCell"/>
</dbReference>
<sequence length="1071" mass="121068">MKVSISKRIFGSMFEIRKGEYAKTILMFLYIFFLLSSYYIIKPVRNSLFLTKFDADSLPYVWILVAVIVGGIAYLYSRFLRRVSLNVLISWTFAALLSNLVIFRWLFTFDWSWMAYVFYIWVSMFSILVTSQFWLLAINIFNPREGKRLFGFIGTGAVVGAAFGGTLTSLMVKTFGTDNMLYFCIAILAMSWGVYTIVWRLVREKPLRTQQDTAADETTEGEEGIFALIAKSRHLLLLVGIVGLILICSNFVDFQFNKIVQGSFQSKDALTAFFGRFFLSLNIVAFTLQFFLTTTILRKVGIGPAILFLPVSLVVGAGAMIFAPILASAIFIKISEGGFRYSINRSGLELLYLPVPSRVKNKTKGFIDMFVDRFTRGISGGLLLLFTSVLSLNLRAISAILMLFAFALIFLAVLIKREYVNSLRKAIYKGHLRIDETTLNLNDATSTAVVLETLETGNVRQISYALSLLQDTDLSQILPSLEKLLSHPSEEVRARVLDMLHRAEYVELRPKVEELLDDDSAKVQVKALRYLAHLGETDQYQRLASLLTREDCVKRAVAVAYLAKHGKEEERKLLTKACVQEILSHRTELADKAIEELVEGLGYLDSNSKLIEFLPDFIEDKCLDVTIQAIRSMGRLQKRKHVLLLIRKLASPKMRNVAREALANYGDRVLGTLRDIVCDEEEPIGIRTEIPKVMLSIGTQEAVDNLVKNLREKDLSLRFQIIKALDKLHDKSPDYDYDEEGISEAITNEAREYFDTFIVLSSLGEKKESGLLWVTLEEQLEKCYERISRLTALLYPAKDLLNIYHGLKSLDKVKRANSLELLDSILHGRHKKYILPIVEDTSVESKIRKGIELFGLKNLTGDETLHSLMTEGGRWRKACAIHTVGELRLTSFTKELEDALDSSDNLIRQTASYALGLISRGDIAAKKKEKGMTGIEKVIYLRGVDILAEVATEKLLLVGSVMTEKNYKKGEVLYSKGDYVDSMYLIVSGKVRYKEANLELTEKEAVGGAELFIGEPRPATAIVTEDAHLLRLDKEVFYDLLDDYMEIARDIFKALAIRIKQLHELSLKSKA</sequence>
<evidence type="ECO:0000313" key="10">
    <source>
        <dbReference type="EMBL" id="TET43696.1"/>
    </source>
</evidence>
<evidence type="ECO:0000256" key="1">
    <source>
        <dbReference type="ARBA" id="ARBA00004141"/>
    </source>
</evidence>
<dbReference type="AlphaFoldDB" id="A0A523UMD4"/>
<dbReference type="Proteomes" id="UP000315525">
    <property type="component" value="Unassembled WGS sequence"/>
</dbReference>
<dbReference type="InterPro" id="IPR018490">
    <property type="entry name" value="cNMP-bd_dom_sf"/>
</dbReference>
<dbReference type="Pfam" id="PF13646">
    <property type="entry name" value="HEAT_2"/>
    <property type="match status" value="1"/>
</dbReference>
<keyword evidence="3 8" id="KW-0812">Transmembrane</keyword>
<feature type="transmembrane region" description="Helical" evidence="8">
    <location>
        <begin position="88"/>
        <end position="107"/>
    </location>
</feature>
<name>A0A523UMD4_UNCT6</name>
<dbReference type="CDD" id="cd00038">
    <property type="entry name" value="CAP_ED"/>
    <property type="match status" value="1"/>
</dbReference>
<dbReference type="PANTHER" id="PTHR43596:SF1">
    <property type="entry name" value="ADP,ATP CARRIER PROTEIN"/>
    <property type="match status" value="1"/>
</dbReference>
<evidence type="ECO:0000259" key="9">
    <source>
        <dbReference type="PROSITE" id="PS50042"/>
    </source>
</evidence>
<dbReference type="PANTHER" id="PTHR43596">
    <property type="entry name" value="ADP,ATP CARRIER PROTEIN"/>
    <property type="match status" value="1"/>
</dbReference>
<dbReference type="Gene3D" id="1.20.1250.20">
    <property type="entry name" value="MFS general substrate transporter like domains"/>
    <property type="match status" value="1"/>
</dbReference>
<keyword evidence="7 8" id="KW-0472">Membrane</keyword>
<keyword evidence="5 8" id="KW-0067">ATP-binding</keyword>
<dbReference type="Gene3D" id="2.60.120.10">
    <property type="entry name" value="Jelly Rolls"/>
    <property type="match status" value="1"/>
</dbReference>
<evidence type="ECO:0000256" key="8">
    <source>
        <dbReference type="RuleBase" id="RU363121"/>
    </source>
</evidence>
<reference evidence="10 11" key="1">
    <citation type="submission" date="2019-03" db="EMBL/GenBank/DDBJ databases">
        <title>Metabolic potential of uncultured bacteria and archaea associated with petroleum seepage in deep-sea sediments.</title>
        <authorList>
            <person name="Dong X."/>
            <person name="Hubert C."/>
        </authorList>
    </citation>
    <scope>NUCLEOTIDE SEQUENCE [LARGE SCALE GENOMIC DNA]</scope>
    <source>
        <strain evidence="10">E44_bin18</strain>
    </source>
</reference>
<accession>A0A523UMD4</accession>
<dbReference type="InterPro" id="IPR000595">
    <property type="entry name" value="cNMP-bd_dom"/>
</dbReference>
<dbReference type="SUPFAM" id="SSF51206">
    <property type="entry name" value="cAMP-binding domain-like"/>
    <property type="match status" value="1"/>
</dbReference>
<keyword evidence="4 8" id="KW-0547">Nucleotide-binding</keyword>
<feature type="transmembrane region" description="Helical" evidence="8">
    <location>
        <begin position="113"/>
        <end position="137"/>
    </location>
</feature>
<gene>
    <name evidence="10" type="ORF">E3J62_12615</name>
</gene>
<dbReference type="InterPro" id="IPR004667">
    <property type="entry name" value="ADP_ATP_car_bac_type"/>
</dbReference>
<feature type="transmembrane region" description="Helical" evidence="8">
    <location>
        <begin position="180"/>
        <end position="202"/>
    </location>
</feature>
<comment type="similarity">
    <text evidence="8">Belongs to the ADP/ATP translocase tlc family.</text>
</comment>
<evidence type="ECO:0000256" key="5">
    <source>
        <dbReference type="ARBA" id="ARBA00022840"/>
    </source>
</evidence>
<dbReference type="InterPro" id="IPR014710">
    <property type="entry name" value="RmlC-like_jellyroll"/>
</dbReference>
<evidence type="ECO:0000256" key="7">
    <source>
        <dbReference type="ARBA" id="ARBA00023136"/>
    </source>
</evidence>
<dbReference type="GO" id="GO:0005471">
    <property type="term" value="F:ATP:ADP antiporter activity"/>
    <property type="evidence" value="ECO:0007669"/>
    <property type="project" value="InterPro"/>
</dbReference>
<feature type="domain" description="Cyclic nucleotide-binding" evidence="9">
    <location>
        <begin position="946"/>
        <end position="1058"/>
    </location>
</feature>
<proteinExistence type="inferred from homology"/>
<feature type="transmembrane region" description="Helical" evidence="8">
    <location>
        <begin position="272"/>
        <end position="293"/>
    </location>
</feature>
<feature type="transmembrane region" description="Helical" evidence="8">
    <location>
        <begin position="305"/>
        <end position="332"/>
    </location>
</feature>
<dbReference type="EMBL" id="SOJN01000149">
    <property type="protein sequence ID" value="TET43696.1"/>
    <property type="molecule type" value="Genomic_DNA"/>
</dbReference>
<dbReference type="Pfam" id="PF03219">
    <property type="entry name" value="TLC"/>
    <property type="match status" value="1"/>
</dbReference>
<feature type="transmembrane region" description="Helical" evidence="8">
    <location>
        <begin position="392"/>
        <end position="415"/>
    </location>
</feature>
<feature type="transmembrane region" description="Helical" evidence="8">
    <location>
        <begin position="149"/>
        <end position="168"/>
    </location>
</feature>
<keyword evidence="2 8" id="KW-0813">Transport</keyword>
<evidence type="ECO:0000313" key="11">
    <source>
        <dbReference type="Proteomes" id="UP000315525"/>
    </source>
</evidence>
<dbReference type="Gene3D" id="1.25.10.10">
    <property type="entry name" value="Leucine-rich Repeat Variant"/>
    <property type="match status" value="2"/>
</dbReference>
<organism evidence="10 11">
    <name type="scientific">candidate division TA06 bacterium</name>
    <dbReference type="NCBI Taxonomy" id="2250710"/>
    <lineage>
        <taxon>Bacteria</taxon>
        <taxon>Bacteria division TA06</taxon>
    </lineage>
</organism>
<evidence type="ECO:0000256" key="6">
    <source>
        <dbReference type="ARBA" id="ARBA00022989"/>
    </source>
</evidence>
<evidence type="ECO:0000256" key="2">
    <source>
        <dbReference type="ARBA" id="ARBA00022448"/>
    </source>
</evidence>
<evidence type="ECO:0000256" key="4">
    <source>
        <dbReference type="ARBA" id="ARBA00022741"/>
    </source>
</evidence>
<dbReference type="InterPro" id="IPR036259">
    <property type="entry name" value="MFS_trans_sf"/>
</dbReference>
<dbReference type="InterPro" id="IPR011989">
    <property type="entry name" value="ARM-like"/>
</dbReference>
<dbReference type="GO" id="GO:0005524">
    <property type="term" value="F:ATP binding"/>
    <property type="evidence" value="ECO:0007669"/>
    <property type="project" value="UniProtKB-KW"/>
</dbReference>
<keyword evidence="6 8" id="KW-1133">Transmembrane helix</keyword>
<dbReference type="CDD" id="cd06174">
    <property type="entry name" value="MFS"/>
    <property type="match status" value="1"/>
</dbReference>